<keyword evidence="4 8" id="KW-0812">Transmembrane</keyword>
<dbReference type="RefSeq" id="WP_121738581.1">
    <property type="nucleotide sequence ID" value="NZ_CP032153.1"/>
</dbReference>
<feature type="transmembrane region" description="Helical" evidence="8">
    <location>
        <begin position="360"/>
        <end position="384"/>
    </location>
</feature>
<gene>
    <name evidence="10" type="ORF">D3M96_07780</name>
</gene>
<feature type="transmembrane region" description="Helical" evidence="8">
    <location>
        <begin position="404"/>
        <end position="424"/>
    </location>
</feature>
<proteinExistence type="predicted"/>
<dbReference type="GO" id="GO:0005886">
    <property type="term" value="C:plasma membrane"/>
    <property type="evidence" value="ECO:0007669"/>
    <property type="project" value="UniProtKB-SubCell"/>
</dbReference>
<dbReference type="PIRSF" id="PIRSF006060">
    <property type="entry name" value="AA_transporter"/>
    <property type="match status" value="1"/>
</dbReference>
<comment type="subcellular location">
    <subcellularLocation>
        <location evidence="1">Cell membrane</location>
        <topology evidence="1">Multi-pass membrane protein</topology>
    </subcellularLocation>
</comment>
<name>A0A3G2HTF2_9BURK</name>
<dbReference type="PANTHER" id="PTHR43495:SF2">
    <property type="entry name" value="D-SERINE_D-ALANINE_GLYCINE TRANSPORTER"/>
    <property type="match status" value="1"/>
</dbReference>
<dbReference type="AlphaFoldDB" id="A0A3G2HTF2"/>
<keyword evidence="7 8" id="KW-0472">Membrane</keyword>
<feature type="transmembrane region" description="Helical" evidence="8">
    <location>
        <begin position="273"/>
        <end position="298"/>
    </location>
</feature>
<feature type="transmembrane region" description="Helical" evidence="8">
    <location>
        <begin position="430"/>
        <end position="450"/>
    </location>
</feature>
<dbReference type="GO" id="GO:0006865">
    <property type="term" value="P:amino acid transport"/>
    <property type="evidence" value="ECO:0007669"/>
    <property type="project" value="UniProtKB-KW"/>
</dbReference>
<protein>
    <submittedName>
        <fullName evidence="10">Amino acid permease</fullName>
    </submittedName>
</protein>
<reference evidence="10 11" key="1">
    <citation type="submission" date="2018-09" db="EMBL/GenBank/DDBJ databases">
        <title>Complete genome sequence of the hydrocarbonoclastic bacterium Alcaligenes aquatilis QD168, isolated from a crude-oil polluted marine sediment of Central Chile.</title>
        <authorList>
            <person name="Duran R.E."/>
            <person name="Barra B."/>
            <person name="Salva-Serra F."/>
            <person name="Mendez V."/>
            <person name="Moore E.R.B."/>
            <person name="Seeger M."/>
        </authorList>
    </citation>
    <scope>NUCLEOTIDE SEQUENCE [LARGE SCALE GENOMIC DNA]</scope>
    <source>
        <strain evidence="10 11">QD168</strain>
    </source>
</reference>
<evidence type="ECO:0000259" key="9">
    <source>
        <dbReference type="Pfam" id="PF00324"/>
    </source>
</evidence>
<keyword evidence="3" id="KW-1003">Cell membrane</keyword>
<dbReference type="FunFam" id="1.20.1740.10:FF:000001">
    <property type="entry name" value="Amino acid permease"/>
    <property type="match status" value="1"/>
</dbReference>
<dbReference type="EMBL" id="CP032153">
    <property type="protein sequence ID" value="AYN20432.1"/>
    <property type="molecule type" value="Genomic_DNA"/>
</dbReference>
<evidence type="ECO:0000256" key="5">
    <source>
        <dbReference type="ARBA" id="ARBA00022970"/>
    </source>
</evidence>
<dbReference type="PANTHER" id="PTHR43495">
    <property type="entry name" value="GABA PERMEASE"/>
    <property type="match status" value="1"/>
</dbReference>
<evidence type="ECO:0000256" key="3">
    <source>
        <dbReference type="ARBA" id="ARBA00022475"/>
    </source>
</evidence>
<evidence type="ECO:0000256" key="2">
    <source>
        <dbReference type="ARBA" id="ARBA00022448"/>
    </source>
</evidence>
<feature type="transmembrane region" description="Helical" evidence="8">
    <location>
        <begin position="47"/>
        <end position="69"/>
    </location>
</feature>
<feature type="transmembrane region" description="Helical" evidence="8">
    <location>
        <begin position="242"/>
        <end position="261"/>
    </location>
</feature>
<dbReference type="Proteomes" id="UP000268070">
    <property type="component" value="Chromosome"/>
</dbReference>
<dbReference type="Pfam" id="PF00324">
    <property type="entry name" value="AA_permease"/>
    <property type="match status" value="1"/>
</dbReference>
<feature type="transmembrane region" description="Helical" evidence="8">
    <location>
        <begin position="155"/>
        <end position="180"/>
    </location>
</feature>
<feature type="transmembrane region" description="Helical" evidence="8">
    <location>
        <begin position="337"/>
        <end position="354"/>
    </location>
</feature>
<keyword evidence="5" id="KW-0029">Amino-acid transport</keyword>
<keyword evidence="6 8" id="KW-1133">Transmembrane helix</keyword>
<keyword evidence="2" id="KW-0813">Transport</keyword>
<dbReference type="InterPro" id="IPR004841">
    <property type="entry name" value="AA-permease/SLC12A_dom"/>
</dbReference>
<dbReference type="GO" id="GO:0055085">
    <property type="term" value="P:transmembrane transport"/>
    <property type="evidence" value="ECO:0007669"/>
    <property type="project" value="InterPro"/>
</dbReference>
<dbReference type="Gene3D" id="1.20.1740.10">
    <property type="entry name" value="Amino acid/polyamine transporter I"/>
    <property type="match status" value="1"/>
</dbReference>
<evidence type="ECO:0000256" key="1">
    <source>
        <dbReference type="ARBA" id="ARBA00004651"/>
    </source>
</evidence>
<feature type="transmembrane region" description="Helical" evidence="8">
    <location>
        <begin position="125"/>
        <end position="143"/>
    </location>
</feature>
<dbReference type="PROSITE" id="PS00218">
    <property type="entry name" value="AMINO_ACID_PERMEASE_1"/>
    <property type="match status" value="1"/>
</dbReference>
<evidence type="ECO:0000256" key="7">
    <source>
        <dbReference type="ARBA" id="ARBA00023136"/>
    </source>
</evidence>
<dbReference type="OrthoDB" id="5442866at2"/>
<organism evidence="10 11">
    <name type="scientific">Alcaligenes aquatilis</name>
    <dbReference type="NCBI Taxonomy" id="323284"/>
    <lineage>
        <taxon>Bacteria</taxon>
        <taxon>Pseudomonadati</taxon>
        <taxon>Pseudomonadota</taxon>
        <taxon>Betaproteobacteria</taxon>
        <taxon>Burkholderiales</taxon>
        <taxon>Alcaligenaceae</taxon>
        <taxon>Alcaligenes</taxon>
    </lineage>
</organism>
<evidence type="ECO:0000256" key="8">
    <source>
        <dbReference type="SAM" id="Phobius"/>
    </source>
</evidence>
<evidence type="ECO:0000256" key="4">
    <source>
        <dbReference type="ARBA" id="ARBA00022692"/>
    </source>
</evidence>
<evidence type="ECO:0000313" key="11">
    <source>
        <dbReference type="Proteomes" id="UP000268070"/>
    </source>
</evidence>
<accession>A0A3G2HTF2</accession>
<evidence type="ECO:0000313" key="10">
    <source>
        <dbReference type="EMBL" id="AYN20432.1"/>
    </source>
</evidence>
<feature type="domain" description="Amino acid permease/ SLC12A" evidence="9">
    <location>
        <begin position="17"/>
        <end position="457"/>
    </location>
</feature>
<sequence length="468" mass="51622">MSQQHSSGLQRSLKNRHLQLIAIGGAIGTGLFMGSGRTISLAGPSVLFTYMIIGFFLFFVMRAMGELLLHNLEYKSFVDFSADILGPTMGYFLGWSYWFCWVVIGIADIVAITGYTQFWWPDIPLWLPGLACIAFLLIFNLLSAKLFGELEFWFALVKIIAIVALIGVGAYLLFTGFVGPTGEKASLSHLWDRGGMFPNGLNGFFAAFQIAIFAFVGIELVGTASAETADPAKNLPKAINKIPVRVIVFYVLALTAIMTVTPWDIVAPNKSPFVNMFLLIGVGAAAAIINFVVLTSALSSANSGMFSTGRMLYGLSKNKLAPEAFSQLSRNGTPRNGLIYSCALLLSSLFLLYAEGDVMRVFTIVTTVASICFIFVWAVILITYLKYRRVRPEAHAASNYKMPFAIPMCYLTLVFFAFALYLFSQEEETLIGLIATPFWFLALLICLPFYKKRMKQDLALSLATQSVR</sequence>
<feature type="transmembrane region" description="Helical" evidence="8">
    <location>
        <begin position="90"/>
        <end position="113"/>
    </location>
</feature>
<evidence type="ECO:0000256" key="6">
    <source>
        <dbReference type="ARBA" id="ARBA00022989"/>
    </source>
</evidence>
<feature type="transmembrane region" description="Helical" evidence="8">
    <location>
        <begin position="200"/>
        <end position="221"/>
    </location>
</feature>
<dbReference type="InterPro" id="IPR004840">
    <property type="entry name" value="Amino_acid_permease_CS"/>
</dbReference>
<dbReference type="KEGG" id="aaqu:D3M96_07780"/>
<feature type="transmembrane region" description="Helical" evidence="8">
    <location>
        <begin position="20"/>
        <end position="41"/>
    </location>
</feature>